<dbReference type="RefSeq" id="WP_345458676.1">
    <property type="nucleotide sequence ID" value="NZ_BAABHF010000010.1"/>
</dbReference>
<dbReference type="SUPFAM" id="SSF51182">
    <property type="entry name" value="RmlC-like cupins"/>
    <property type="match status" value="1"/>
</dbReference>
<dbReference type="EMBL" id="BAABHF010000010">
    <property type="protein sequence ID" value="GAA4486643.1"/>
    <property type="molecule type" value="Genomic_DNA"/>
</dbReference>
<keyword evidence="4" id="KW-1185">Reference proteome</keyword>
<dbReference type="InterPro" id="IPR011051">
    <property type="entry name" value="RmlC_Cupin_sf"/>
</dbReference>
<feature type="compositionally biased region" description="Basic and acidic residues" evidence="1">
    <location>
        <begin position="1"/>
        <end position="13"/>
    </location>
</feature>
<dbReference type="InterPro" id="IPR018720">
    <property type="entry name" value="DUF2249"/>
</dbReference>
<evidence type="ECO:0000259" key="2">
    <source>
        <dbReference type="Pfam" id="PF10006"/>
    </source>
</evidence>
<feature type="region of interest" description="Disordered" evidence="1">
    <location>
        <begin position="1"/>
        <end position="27"/>
    </location>
</feature>
<comment type="caution">
    <text evidence="3">The sequence shown here is derived from an EMBL/GenBank/DDBJ whole genome shotgun (WGS) entry which is preliminary data.</text>
</comment>
<gene>
    <name evidence="3" type="ORF">GCM10023191_013280</name>
</gene>
<name>A0ABP8PHM1_9ACTN</name>
<reference evidence="4" key="1">
    <citation type="journal article" date="2019" name="Int. J. Syst. Evol. Microbiol.">
        <title>The Global Catalogue of Microorganisms (GCM) 10K type strain sequencing project: providing services to taxonomists for standard genome sequencing and annotation.</title>
        <authorList>
            <consortium name="The Broad Institute Genomics Platform"/>
            <consortium name="The Broad Institute Genome Sequencing Center for Infectious Disease"/>
            <person name="Wu L."/>
            <person name="Ma J."/>
        </authorList>
    </citation>
    <scope>NUCLEOTIDE SEQUENCE [LARGE SCALE GENOMIC DNA]</scope>
    <source>
        <strain evidence="4">JCM 17933</strain>
    </source>
</reference>
<proteinExistence type="predicted"/>
<dbReference type="Gene3D" id="2.60.120.10">
    <property type="entry name" value="Jelly Rolls"/>
    <property type="match status" value="1"/>
</dbReference>
<protein>
    <recommendedName>
        <fullName evidence="2">DUF2249 domain-containing protein</fullName>
    </recommendedName>
</protein>
<dbReference type="Pfam" id="PF10006">
    <property type="entry name" value="DUF2249"/>
    <property type="match status" value="1"/>
</dbReference>
<accession>A0ABP8PHM1</accession>
<evidence type="ECO:0000313" key="4">
    <source>
        <dbReference type="Proteomes" id="UP001500503"/>
    </source>
</evidence>
<sequence length="216" mass="24111">MAERTADTHRSQQEEPEQELDVRPLRKPDKHPTIFAAYAELPVGGSFVLVNDHDPKHLREEFETDHAGGFGWEYLNREPRDWRIRITKLVGTPLPRILTDTTDPASHSGEADVTGAVWKLQVRDRDLDSNIIALPAGGTIEAHTGPDLDVLIHVLAGSGRLATERGDLELTAGALVWLPRRSRRQFTAGPEGLRYLTVHQRRQSLLLDTSRIGAGR</sequence>
<dbReference type="Proteomes" id="UP001500503">
    <property type="component" value="Unassembled WGS sequence"/>
</dbReference>
<organism evidence="3 4">
    <name type="scientific">Actinoallomurus oryzae</name>
    <dbReference type="NCBI Taxonomy" id="502180"/>
    <lineage>
        <taxon>Bacteria</taxon>
        <taxon>Bacillati</taxon>
        <taxon>Actinomycetota</taxon>
        <taxon>Actinomycetes</taxon>
        <taxon>Streptosporangiales</taxon>
        <taxon>Thermomonosporaceae</taxon>
        <taxon>Actinoallomurus</taxon>
    </lineage>
</organism>
<evidence type="ECO:0000313" key="3">
    <source>
        <dbReference type="EMBL" id="GAA4486643.1"/>
    </source>
</evidence>
<feature type="domain" description="DUF2249" evidence="2">
    <location>
        <begin position="19"/>
        <end position="88"/>
    </location>
</feature>
<evidence type="ECO:0000256" key="1">
    <source>
        <dbReference type="SAM" id="MobiDB-lite"/>
    </source>
</evidence>
<dbReference type="InterPro" id="IPR014710">
    <property type="entry name" value="RmlC-like_jellyroll"/>
</dbReference>
<dbReference type="CDD" id="cd02208">
    <property type="entry name" value="cupin_RmlC-like"/>
    <property type="match status" value="1"/>
</dbReference>